<dbReference type="InterPro" id="IPR001509">
    <property type="entry name" value="Epimerase_deHydtase"/>
</dbReference>
<keyword evidence="7 10" id="KW-0520">NAD</keyword>
<dbReference type="SUPFAM" id="SSF51735">
    <property type="entry name" value="NAD(P)-binding Rossmann-fold domains"/>
    <property type="match status" value="1"/>
</dbReference>
<comment type="caution">
    <text evidence="12">The sequence shown here is derived from an EMBL/GenBank/DDBJ whole genome shotgun (WGS) entry which is preliminary data.</text>
</comment>
<dbReference type="Pfam" id="PF01370">
    <property type="entry name" value="Epimerase"/>
    <property type="match status" value="1"/>
</dbReference>
<dbReference type="CDD" id="cd05247">
    <property type="entry name" value="UDP_G4E_1_SDR_e"/>
    <property type="match status" value="1"/>
</dbReference>
<dbReference type="InterPro" id="IPR036291">
    <property type="entry name" value="NAD(P)-bd_dom_sf"/>
</dbReference>
<evidence type="ECO:0000256" key="10">
    <source>
        <dbReference type="RuleBase" id="RU366046"/>
    </source>
</evidence>
<evidence type="ECO:0000256" key="1">
    <source>
        <dbReference type="ARBA" id="ARBA00000083"/>
    </source>
</evidence>
<evidence type="ECO:0000256" key="3">
    <source>
        <dbReference type="ARBA" id="ARBA00004947"/>
    </source>
</evidence>
<name>A0A388T753_TERA1</name>
<evidence type="ECO:0000256" key="6">
    <source>
        <dbReference type="ARBA" id="ARBA00018569"/>
    </source>
</evidence>
<dbReference type="UniPathway" id="UPA00214"/>
<dbReference type="InterPro" id="IPR005886">
    <property type="entry name" value="UDP_G4E"/>
</dbReference>
<dbReference type="EMBL" id="BGZN01000001">
    <property type="protein sequence ID" value="GBR72532.1"/>
    <property type="molecule type" value="Genomic_DNA"/>
</dbReference>
<evidence type="ECO:0000256" key="8">
    <source>
        <dbReference type="ARBA" id="ARBA00023235"/>
    </source>
</evidence>
<protein>
    <recommendedName>
        <fullName evidence="6 10">UDP-glucose 4-epimerase</fullName>
        <ecNumber evidence="5 10">5.1.3.2</ecNumber>
    </recommendedName>
</protein>
<keyword evidence="9 10" id="KW-0119">Carbohydrate metabolism</keyword>
<accession>A0A388T753</accession>
<keyword evidence="13" id="KW-1185">Reference proteome</keyword>
<keyword evidence="8 10" id="KW-0413">Isomerase</keyword>
<proteinExistence type="inferred from homology"/>
<dbReference type="Gene3D" id="3.90.25.10">
    <property type="entry name" value="UDP-galactose 4-epimerase, domain 1"/>
    <property type="match status" value="1"/>
</dbReference>
<dbReference type="GO" id="GO:0033499">
    <property type="term" value="P:galactose catabolic process via UDP-galactose, Leloir pathway"/>
    <property type="evidence" value="ECO:0007669"/>
    <property type="project" value="TreeGrafter"/>
</dbReference>
<evidence type="ECO:0000256" key="2">
    <source>
        <dbReference type="ARBA" id="ARBA00001911"/>
    </source>
</evidence>
<comment type="cofactor">
    <cofactor evidence="2 10">
        <name>NAD(+)</name>
        <dbReference type="ChEBI" id="CHEBI:57540"/>
    </cofactor>
</comment>
<evidence type="ECO:0000256" key="4">
    <source>
        <dbReference type="ARBA" id="ARBA00007637"/>
    </source>
</evidence>
<organism evidence="12 13">
    <name type="scientific">Termititenax aidoneus</name>
    <dbReference type="NCBI Taxonomy" id="2218524"/>
    <lineage>
        <taxon>Bacteria</taxon>
        <taxon>Bacillati</taxon>
        <taxon>Candidatus Margulisiibacteriota</taxon>
        <taxon>Candidatus Termititenacia</taxon>
        <taxon>Candidatus Termititenacales</taxon>
        <taxon>Candidatus Termititenacaceae</taxon>
        <taxon>Candidatus Termititenax</taxon>
    </lineage>
</organism>
<comment type="catalytic activity">
    <reaction evidence="1 10">
        <text>UDP-alpha-D-glucose = UDP-alpha-D-galactose</text>
        <dbReference type="Rhea" id="RHEA:22168"/>
        <dbReference type="ChEBI" id="CHEBI:58885"/>
        <dbReference type="ChEBI" id="CHEBI:66914"/>
        <dbReference type="EC" id="5.1.3.2"/>
    </reaction>
</comment>
<evidence type="ECO:0000259" key="11">
    <source>
        <dbReference type="Pfam" id="PF01370"/>
    </source>
</evidence>
<dbReference type="NCBIfam" id="TIGR01179">
    <property type="entry name" value="galE"/>
    <property type="match status" value="1"/>
</dbReference>
<dbReference type="Proteomes" id="UP000269352">
    <property type="component" value="Unassembled WGS sequence"/>
</dbReference>
<dbReference type="GO" id="GO:0003978">
    <property type="term" value="F:UDP-glucose 4-epimerase activity"/>
    <property type="evidence" value="ECO:0007669"/>
    <property type="project" value="UniProtKB-UniRule"/>
</dbReference>
<gene>
    <name evidence="12" type="primary">galE</name>
    <name evidence="12" type="ORF">NO1_0043</name>
</gene>
<feature type="domain" description="NAD-dependent epimerase/dehydratase" evidence="11">
    <location>
        <begin position="3"/>
        <end position="252"/>
    </location>
</feature>
<dbReference type="PANTHER" id="PTHR43725:SF53">
    <property type="entry name" value="UDP-ARABINOSE 4-EPIMERASE 1"/>
    <property type="match status" value="1"/>
</dbReference>
<evidence type="ECO:0000256" key="5">
    <source>
        <dbReference type="ARBA" id="ARBA00013189"/>
    </source>
</evidence>
<reference evidence="12 13" key="1">
    <citation type="journal article" date="2019" name="ISME J.">
        <title>Genome analyses of uncultured TG2/ZB3 bacteria in 'Margulisbacteria' specifically attached to ectosymbiotic spirochetes of protists in the termite gut.</title>
        <authorList>
            <person name="Utami Y.D."/>
            <person name="Kuwahara H."/>
            <person name="Igai K."/>
            <person name="Murakami T."/>
            <person name="Sugaya K."/>
            <person name="Morikawa T."/>
            <person name="Nagura Y."/>
            <person name="Yuki M."/>
            <person name="Deevong P."/>
            <person name="Inoue T."/>
            <person name="Kihara K."/>
            <person name="Lo N."/>
            <person name="Yamada A."/>
            <person name="Ohkuma M."/>
            <person name="Hongoh Y."/>
        </authorList>
    </citation>
    <scope>NUCLEOTIDE SEQUENCE [LARGE SCALE GENOMIC DNA]</scope>
    <source>
        <strain evidence="12">NkOx7-01</strain>
    </source>
</reference>
<comment type="pathway">
    <text evidence="3 10">Carbohydrate metabolism; galactose metabolism.</text>
</comment>
<evidence type="ECO:0000256" key="7">
    <source>
        <dbReference type="ARBA" id="ARBA00023027"/>
    </source>
</evidence>
<evidence type="ECO:0000256" key="9">
    <source>
        <dbReference type="ARBA" id="ARBA00023277"/>
    </source>
</evidence>
<dbReference type="AlphaFoldDB" id="A0A388T753"/>
<comment type="similarity">
    <text evidence="4 10">Belongs to the NAD(P)-dependent epimerase/dehydratase family.</text>
</comment>
<dbReference type="Gene3D" id="3.40.50.720">
    <property type="entry name" value="NAD(P)-binding Rossmann-like Domain"/>
    <property type="match status" value="1"/>
</dbReference>
<dbReference type="EC" id="5.1.3.2" evidence="5 10"/>
<dbReference type="PANTHER" id="PTHR43725">
    <property type="entry name" value="UDP-GLUCOSE 4-EPIMERASE"/>
    <property type="match status" value="1"/>
</dbReference>
<evidence type="ECO:0000313" key="12">
    <source>
        <dbReference type="EMBL" id="GBR72532.1"/>
    </source>
</evidence>
<comment type="subunit">
    <text evidence="10">Homodimer.</text>
</comment>
<evidence type="ECO:0000313" key="13">
    <source>
        <dbReference type="Proteomes" id="UP000269352"/>
    </source>
</evidence>
<sequence length="324" mass="36366">MNILVTGGAGYIGSHMARYILRRKLRPVILDNLVYGHKESLPPRIKFYRGDIADQKLVSKIIRQEKIEAVMHFSAYAYVGESVTNPRKYYENNFSKTQKLLDTLLDNNVAHFIFSSTCATYGAPDTKKISEKLPQNPINPYGFTKLAVEKMLADYSQAYGLRYAALRYFNAAGADDDGAIGEAHAPETHLIPLALQSILNPEKQLKIFGADYPTPDGTCVRDYVHVYDLAAAHLQALDYIARRKTSDCFNLGSENGYSVREIISACEKASGLKVNCQETGRRAGDPAYLVADSGKAHKILGWQTSYDLEKIIATAWQWEKHRRY</sequence>